<dbReference type="Gene3D" id="1.20.1250.20">
    <property type="entry name" value="MFS general substrate transporter like domains"/>
    <property type="match status" value="2"/>
</dbReference>
<feature type="transmembrane region" description="Helical" evidence="6">
    <location>
        <begin position="113"/>
        <end position="139"/>
    </location>
</feature>
<keyword evidence="2" id="KW-1003">Cell membrane</keyword>
<evidence type="ECO:0000259" key="7">
    <source>
        <dbReference type="PROSITE" id="PS50850"/>
    </source>
</evidence>
<keyword evidence="5 6" id="KW-0472">Membrane</keyword>
<evidence type="ECO:0000256" key="3">
    <source>
        <dbReference type="ARBA" id="ARBA00022692"/>
    </source>
</evidence>
<protein>
    <submittedName>
        <fullName evidence="8">MFS transporter</fullName>
    </submittedName>
</protein>
<feature type="transmembrane region" description="Helical" evidence="6">
    <location>
        <begin position="346"/>
        <end position="368"/>
    </location>
</feature>
<keyword evidence="3 6" id="KW-0812">Transmembrane</keyword>
<feature type="domain" description="Major facilitator superfamily (MFS) profile" evidence="7">
    <location>
        <begin position="23"/>
        <end position="403"/>
    </location>
</feature>
<keyword evidence="4 6" id="KW-1133">Transmembrane helix</keyword>
<comment type="caution">
    <text evidence="8">The sequence shown here is derived from an EMBL/GenBank/DDBJ whole genome shotgun (WGS) entry which is preliminary data.</text>
</comment>
<evidence type="ECO:0000256" key="4">
    <source>
        <dbReference type="ARBA" id="ARBA00022989"/>
    </source>
</evidence>
<dbReference type="InterPro" id="IPR020846">
    <property type="entry name" value="MFS_dom"/>
</dbReference>
<feature type="transmembrane region" description="Helical" evidence="6">
    <location>
        <begin position="88"/>
        <end position="107"/>
    </location>
</feature>
<evidence type="ECO:0000256" key="6">
    <source>
        <dbReference type="SAM" id="Phobius"/>
    </source>
</evidence>
<dbReference type="EMBL" id="BSEV01000029">
    <property type="protein sequence ID" value="GLK14142.1"/>
    <property type="molecule type" value="Genomic_DNA"/>
</dbReference>
<feature type="transmembrane region" description="Helical" evidence="6">
    <location>
        <begin position="59"/>
        <end position="81"/>
    </location>
</feature>
<feature type="transmembrane region" description="Helical" evidence="6">
    <location>
        <begin position="259"/>
        <end position="280"/>
    </location>
</feature>
<keyword evidence="9" id="KW-1185">Reference proteome</keyword>
<dbReference type="InterPro" id="IPR050189">
    <property type="entry name" value="MFS_Efflux_Transporters"/>
</dbReference>
<dbReference type="Proteomes" id="UP001143474">
    <property type="component" value="Unassembled WGS sequence"/>
</dbReference>
<sequence length="418" mass="43774">MSSFSDPPTITHTPTSDTRRWAVLVVVSLGFVMMTVNWFNIAPAFGQIGAEFHVEIPQVALLISAFVAGYGVFHIPAGFLATRLGLRATLVAGMAVEGIAAALSGLADDHTQLMILRTVCGVGASIYAGIGIAAVSVWFSGRMHAFALGIGSATFALGAALGLYTWADVIAMLGWRQALVVSGALCVVVGLVVGVVYRVPPGTDTLTGVRVTREAVRQTLGNRLLWVYGLAFLGGYGAYFTAAQLIRGYGTDERHFASVGAASLLIGLAGIPGSVIAGWVSDRVGRRRLLILVMLALEAVGLLLIPVAGEGWFWVPAFVVGFAFNGCFAVWQTVPGEDWSVNPENIGTAIGLMLTITAVGGFVIPWLFGLIVPVGGYTTAWLFLGVACLVFALIGLAGREPDPRTPDTVPAPSLRVSG</sequence>
<reference evidence="8" key="1">
    <citation type="journal article" date="2014" name="Int. J. Syst. Evol. Microbiol.">
        <title>Complete genome sequence of Corynebacterium casei LMG S-19264T (=DSM 44701T), isolated from a smear-ripened cheese.</title>
        <authorList>
            <consortium name="US DOE Joint Genome Institute (JGI-PGF)"/>
            <person name="Walter F."/>
            <person name="Albersmeier A."/>
            <person name="Kalinowski J."/>
            <person name="Ruckert C."/>
        </authorList>
    </citation>
    <scope>NUCLEOTIDE SEQUENCE</scope>
    <source>
        <strain evidence="8">VKM Ac-2007</strain>
    </source>
</reference>
<dbReference type="SUPFAM" id="SSF103473">
    <property type="entry name" value="MFS general substrate transporter"/>
    <property type="match status" value="1"/>
</dbReference>
<dbReference type="PANTHER" id="PTHR43124">
    <property type="entry name" value="PURINE EFFLUX PUMP PBUE"/>
    <property type="match status" value="1"/>
</dbReference>
<accession>A0A9W6MHG2</accession>
<feature type="transmembrane region" description="Helical" evidence="6">
    <location>
        <begin position="146"/>
        <end position="167"/>
    </location>
</feature>
<reference evidence="8" key="2">
    <citation type="submission" date="2023-01" db="EMBL/GenBank/DDBJ databases">
        <authorList>
            <person name="Sun Q."/>
            <person name="Evtushenko L."/>
        </authorList>
    </citation>
    <scope>NUCLEOTIDE SEQUENCE</scope>
    <source>
        <strain evidence="8">VKM Ac-2007</strain>
    </source>
</reference>
<feature type="transmembrane region" description="Helical" evidence="6">
    <location>
        <begin position="380"/>
        <end position="398"/>
    </location>
</feature>
<evidence type="ECO:0000313" key="8">
    <source>
        <dbReference type="EMBL" id="GLK14142.1"/>
    </source>
</evidence>
<dbReference type="PROSITE" id="PS50850">
    <property type="entry name" value="MFS"/>
    <property type="match status" value="1"/>
</dbReference>
<dbReference type="InterPro" id="IPR011701">
    <property type="entry name" value="MFS"/>
</dbReference>
<feature type="transmembrane region" description="Helical" evidence="6">
    <location>
        <begin position="220"/>
        <end position="239"/>
    </location>
</feature>
<evidence type="ECO:0000256" key="1">
    <source>
        <dbReference type="ARBA" id="ARBA00004651"/>
    </source>
</evidence>
<evidence type="ECO:0000256" key="5">
    <source>
        <dbReference type="ARBA" id="ARBA00023136"/>
    </source>
</evidence>
<name>A0A9W6MHG2_9ACTN</name>
<dbReference type="RefSeq" id="WP_271222393.1">
    <property type="nucleotide sequence ID" value="NZ_BAAAVD010000018.1"/>
</dbReference>
<dbReference type="GO" id="GO:0005886">
    <property type="term" value="C:plasma membrane"/>
    <property type="evidence" value="ECO:0007669"/>
    <property type="project" value="UniProtKB-SubCell"/>
</dbReference>
<gene>
    <name evidence="8" type="ORF">GCM10017600_75540</name>
</gene>
<organism evidence="8 9">
    <name type="scientific">Streptosporangium carneum</name>
    <dbReference type="NCBI Taxonomy" id="47481"/>
    <lineage>
        <taxon>Bacteria</taxon>
        <taxon>Bacillati</taxon>
        <taxon>Actinomycetota</taxon>
        <taxon>Actinomycetes</taxon>
        <taxon>Streptosporangiales</taxon>
        <taxon>Streptosporangiaceae</taxon>
        <taxon>Streptosporangium</taxon>
    </lineage>
</organism>
<dbReference type="GO" id="GO:0022857">
    <property type="term" value="F:transmembrane transporter activity"/>
    <property type="evidence" value="ECO:0007669"/>
    <property type="project" value="InterPro"/>
</dbReference>
<proteinExistence type="predicted"/>
<dbReference type="InterPro" id="IPR036259">
    <property type="entry name" value="MFS_trans_sf"/>
</dbReference>
<feature type="transmembrane region" description="Helical" evidence="6">
    <location>
        <begin position="313"/>
        <end position="334"/>
    </location>
</feature>
<dbReference type="Pfam" id="PF07690">
    <property type="entry name" value="MFS_1"/>
    <property type="match status" value="1"/>
</dbReference>
<evidence type="ECO:0000313" key="9">
    <source>
        <dbReference type="Proteomes" id="UP001143474"/>
    </source>
</evidence>
<dbReference type="PANTHER" id="PTHR43124:SF3">
    <property type="entry name" value="CHLORAMPHENICOL EFFLUX PUMP RV0191"/>
    <property type="match status" value="1"/>
</dbReference>
<feature type="transmembrane region" description="Helical" evidence="6">
    <location>
        <begin position="179"/>
        <end position="199"/>
    </location>
</feature>
<comment type="subcellular location">
    <subcellularLocation>
        <location evidence="1">Cell membrane</location>
        <topology evidence="1">Multi-pass membrane protein</topology>
    </subcellularLocation>
</comment>
<feature type="transmembrane region" description="Helical" evidence="6">
    <location>
        <begin position="21"/>
        <end position="39"/>
    </location>
</feature>
<evidence type="ECO:0000256" key="2">
    <source>
        <dbReference type="ARBA" id="ARBA00022475"/>
    </source>
</evidence>
<dbReference type="AlphaFoldDB" id="A0A9W6MHG2"/>
<feature type="transmembrane region" description="Helical" evidence="6">
    <location>
        <begin position="289"/>
        <end position="307"/>
    </location>
</feature>